<dbReference type="Pfam" id="PF21082">
    <property type="entry name" value="MS_channel_3rd"/>
    <property type="match status" value="1"/>
</dbReference>
<evidence type="ECO:0000259" key="9">
    <source>
        <dbReference type="Pfam" id="PF21082"/>
    </source>
</evidence>
<dbReference type="PANTHER" id="PTHR30221">
    <property type="entry name" value="SMALL-CONDUCTANCE MECHANOSENSITIVE CHANNEL"/>
    <property type="match status" value="1"/>
</dbReference>
<evidence type="ECO:0000256" key="1">
    <source>
        <dbReference type="ARBA" id="ARBA00004651"/>
    </source>
</evidence>
<reference evidence="11" key="1">
    <citation type="submission" date="2020-01" db="EMBL/GenBank/DDBJ databases">
        <authorList>
            <person name="Meier V. D."/>
            <person name="Meier V D."/>
        </authorList>
    </citation>
    <scope>NUCLEOTIDE SEQUENCE</scope>
    <source>
        <strain evidence="11">HLG_WM_MAG_10</strain>
    </source>
</reference>
<accession>A0A6S6UBV8</accession>
<dbReference type="InterPro" id="IPR010920">
    <property type="entry name" value="LSM_dom_sf"/>
</dbReference>
<dbReference type="Gene3D" id="3.30.70.100">
    <property type="match status" value="1"/>
</dbReference>
<dbReference type="Gene3D" id="2.30.30.60">
    <property type="match status" value="1"/>
</dbReference>
<dbReference type="InterPro" id="IPR023408">
    <property type="entry name" value="MscS_beta-dom_sf"/>
</dbReference>
<dbReference type="Pfam" id="PF21088">
    <property type="entry name" value="MS_channel_1st"/>
    <property type="match status" value="1"/>
</dbReference>
<dbReference type="EMBL" id="CACVAQ010000378">
    <property type="protein sequence ID" value="CAA6826303.1"/>
    <property type="molecule type" value="Genomic_DNA"/>
</dbReference>
<keyword evidence="6 7" id="KW-0472">Membrane</keyword>
<evidence type="ECO:0000256" key="2">
    <source>
        <dbReference type="ARBA" id="ARBA00008017"/>
    </source>
</evidence>
<evidence type="ECO:0000256" key="5">
    <source>
        <dbReference type="ARBA" id="ARBA00022989"/>
    </source>
</evidence>
<dbReference type="InterPro" id="IPR006685">
    <property type="entry name" value="MscS_channel_2nd"/>
</dbReference>
<sequence>MDDELSNQFQTQMTSSWDKIMNKLAGWVDSILLNLPNLVLALLIFSLVYWLSTYVKSWVNKLLRRVIKEASIRGLISNMSSIVFISLGLILALNVLNLNDVLTSILAGAGVAGLAVGLALQGTLANTFSGIFLAIRDVLNVGDWVETNGFSGVIIEIDLRNTKLKESDNNIVVIPNQMILDSPFKNYGLTTKIRSTIKCGVAYDSDLEMVQKIATEAIAGLYPPLGNQQIEFHYLEFGGSSVDFQLRFWVNATKKLTALEAKSKAMIALKKAFDAHHIDIPFPIRTLYVPNIEAKVPNIENQEEVPCEIEKPIKEPIKKESDKWLEKEIFNR</sequence>
<dbReference type="InterPro" id="IPR045275">
    <property type="entry name" value="MscS_archaea/bacteria_type"/>
</dbReference>
<dbReference type="Pfam" id="PF00924">
    <property type="entry name" value="MS_channel_2nd"/>
    <property type="match status" value="1"/>
</dbReference>
<evidence type="ECO:0000313" key="11">
    <source>
        <dbReference type="EMBL" id="CAA6826303.1"/>
    </source>
</evidence>
<dbReference type="GO" id="GO:0008381">
    <property type="term" value="F:mechanosensitive monoatomic ion channel activity"/>
    <property type="evidence" value="ECO:0007669"/>
    <property type="project" value="InterPro"/>
</dbReference>
<dbReference type="InterPro" id="IPR049142">
    <property type="entry name" value="MS_channel_1st"/>
</dbReference>
<evidence type="ECO:0000256" key="3">
    <source>
        <dbReference type="ARBA" id="ARBA00022475"/>
    </source>
</evidence>
<comment type="subcellular location">
    <subcellularLocation>
        <location evidence="1">Cell membrane</location>
        <topology evidence="1">Multi-pass membrane protein</topology>
    </subcellularLocation>
</comment>
<dbReference type="InterPro" id="IPR008910">
    <property type="entry name" value="MSC_TM_helix"/>
</dbReference>
<keyword evidence="4 7" id="KW-0812">Transmembrane</keyword>
<dbReference type="Gene3D" id="1.10.287.1260">
    <property type="match status" value="1"/>
</dbReference>
<protein>
    <submittedName>
        <fullName evidence="11">Small-conductance mechanosensitive channel</fullName>
    </submittedName>
</protein>
<feature type="transmembrane region" description="Helical" evidence="7">
    <location>
        <begin position="72"/>
        <end position="95"/>
    </location>
</feature>
<dbReference type="SUPFAM" id="SSF82861">
    <property type="entry name" value="Mechanosensitive channel protein MscS (YggB), transmembrane region"/>
    <property type="match status" value="1"/>
</dbReference>
<keyword evidence="3" id="KW-1003">Cell membrane</keyword>
<feature type="transmembrane region" description="Helical" evidence="7">
    <location>
        <begin position="31"/>
        <end position="51"/>
    </location>
</feature>
<proteinExistence type="inferred from homology"/>
<dbReference type="PANTHER" id="PTHR30221:SF1">
    <property type="entry name" value="SMALL-CONDUCTANCE MECHANOSENSITIVE CHANNEL"/>
    <property type="match status" value="1"/>
</dbReference>
<evidence type="ECO:0000256" key="4">
    <source>
        <dbReference type="ARBA" id="ARBA00022692"/>
    </source>
</evidence>
<gene>
    <name evidence="11" type="ORF">HELGO_WM51022</name>
</gene>
<name>A0A6S6UBV8_9BACT</name>
<evidence type="ECO:0000256" key="6">
    <source>
        <dbReference type="ARBA" id="ARBA00023136"/>
    </source>
</evidence>
<evidence type="ECO:0000259" key="10">
    <source>
        <dbReference type="Pfam" id="PF21088"/>
    </source>
</evidence>
<organism evidence="11">
    <name type="scientific">uncultured Aureispira sp</name>
    <dbReference type="NCBI Taxonomy" id="1331704"/>
    <lineage>
        <taxon>Bacteria</taxon>
        <taxon>Pseudomonadati</taxon>
        <taxon>Bacteroidota</taxon>
        <taxon>Saprospiria</taxon>
        <taxon>Saprospirales</taxon>
        <taxon>Saprospiraceae</taxon>
        <taxon>Aureispira</taxon>
        <taxon>environmental samples</taxon>
    </lineage>
</organism>
<comment type="similarity">
    <text evidence="2">Belongs to the MscS (TC 1.A.23) family.</text>
</comment>
<evidence type="ECO:0000256" key="7">
    <source>
        <dbReference type="SAM" id="Phobius"/>
    </source>
</evidence>
<dbReference type="InterPro" id="IPR011066">
    <property type="entry name" value="MscS_channel_C_sf"/>
</dbReference>
<dbReference type="AlphaFoldDB" id="A0A6S6UBV8"/>
<dbReference type="SUPFAM" id="SSF50182">
    <property type="entry name" value="Sm-like ribonucleoproteins"/>
    <property type="match status" value="1"/>
</dbReference>
<dbReference type="SUPFAM" id="SSF82689">
    <property type="entry name" value="Mechanosensitive channel protein MscS (YggB), C-terminal domain"/>
    <property type="match status" value="1"/>
</dbReference>
<dbReference type="InterPro" id="IPR011014">
    <property type="entry name" value="MscS_channel_TM-2"/>
</dbReference>
<keyword evidence="5 7" id="KW-1133">Transmembrane helix</keyword>
<feature type="domain" description="Mechanosensitive ion channel transmembrane helices 2/3" evidence="10">
    <location>
        <begin position="79"/>
        <end position="121"/>
    </location>
</feature>
<dbReference type="GO" id="GO:0005886">
    <property type="term" value="C:plasma membrane"/>
    <property type="evidence" value="ECO:0007669"/>
    <property type="project" value="UniProtKB-SubCell"/>
</dbReference>
<evidence type="ECO:0000259" key="8">
    <source>
        <dbReference type="Pfam" id="PF00924"/>
    </source>
</evidence>
<dbReference type="Pfam" id="PF05552">
    <property type="entry name" value="MS_channel_1st_1"/>
    <property type="match status" value="1"/>
</dbReference>
<feature type="domain" description="Mechanosensitive ion channel MscS C-terminal" evidence="9">
    <location>
        <begin position="197"/>
        <end position="280"/>
    </location>
</feature>
<feature type="domain" description="Mechanosensitive ion channel MscS" evidence="8">
    <location>
        <begin position="123"/>
        <end position="187"/>
    </location>
</feature>
<dbReference type="InterPro" id="IPR049278">
    <property type="entry name" value="MS_channel_C"/>
</dbReference>